<dbReference type="EMBL" id="BT069856">
    <property type="protein sequence ID" value="ACN36753.1"/>
    <property type="molecule type" value="mRNA"/>
</dbReference>
<accession>C0PNI7</accession>
<evidence type="ECO:0000313" key="1">
    <source>
        <dbReference type="EMBL" id="ACN36753.1"/>
    </source>
</evidence>
<sequence>MENKQTDYYDRLYNLEVRLSYSHNLLKGCLFEIIFVKKKTTTHGNFKRNYPLLPLFTQQKVSLIFPCSRYITRD</sequence>
<dbReference type="AlphaFoldDB" id="C0PNI7"/>
<reference evidence="1" key="2">
    <citation type="submission" date="2012-06" db="EMBL/GenBank/DDBJ databases">
        <authorList>
            <person name="Yu Y."/>
            <person name="Currie J."/>
            <person name="Lomeli R."/>
            <person name="Angelova A."/>
            <person name="Collura K."/>
            <person name="Wissotski M."/>
            <person name="Campos D."/>
            <person name="Kudrna D."/>
            <person name="Golser W."/>
            <person name="Ashely E."/>
            <person name="Descour A."/>
            <person name="Fernandes J."/>
            <person name="Soderlund C."/>
            <person name="Walbot V."/>
        </authorList>
    </citation>
    <scope>NUCLEOTIDE SEQUENCE</scope>
    <source>
        <strain evidence="1">B73</strain>
    </source>
</reference>
<protein>
    <submittedName>
        <fullName evidence="1">Uncharacterized protein</fullName>
    </submittedName>
</protein>
<organism evidence="1">
    <name type="scientific">Zea mays</name>
    <name type="common">Maize</name>
    <dbReference type="NCBI Taxonomy" id="4577"/>
    <lineage>
        <taxon>Eukaryota</taxon>
        <taxon>Viridiplantae</taxon>
        <taxon>Streptophyta</taxon>
        <taxon>Embryophyta</taxon>
        <taxon>Tracheophyta</taxon>
        <taxon>Spermatophyta</taxon>
        <taxon>Magnoliopsida</taxon>
        <taxon>Liliopsida</taxon>
        <taxon>Poales</taxon>
        <taxon>Poaceae</taxon>
        <taxon>PACMAD clade</taxon>
        <taxon>Panicoideae</taxon>
        <taxon>Andropogonodae</taxon>
        <taxon>Andropogoneae</taxon>
        <taxon>Tripsacinae</taxon>
        <taxon>Zea</taxon>
    </lineage>
</organism>
<reference evidence="1" key="1">
    <citation type="journal article" date="2009" name="PLoS Genet.">
        <title>Sequencing, mapping, and analysis of 27,455 maize full-length cDNAs.</title>
        <authorList>
            <person name="Soderlund C."/>
            <person name="Descour A."/>
            <person name="Kudrna D."/>
            <person name="Bomhoff M."/>
            <person name="Boyd L."/>
            <person name="Currie J."/>
            <person name="Angelova A."/>
            <person name="Collura K."/>
            <person name="Wissotski M."/>
            <person name="Ashley E."/>
            <person name="Morrow D."/>
            <person name="Fernandes J."/>
            <person name="Walbot V."/>
            <person name="Yu Y."/>
        </authorList>
    </citation>
    <scope>NUCLEOTIDE SEQUENCE</scope>
    <source>
        <strain evidence="1">B73</strain>
    </source>
</reference>
<proteinExistence type="evidence at transcript level"/>
<name>C0PNI7_MAIZE</name>